<keyword evidence="4" id="KW-0645">Protease</keyword>
<dbReference type="GO" id="GO:0043130">
    <property type="term" value="F:ubiquitin binding"/>
    <property type="evidence" value="ECO:0007669"/>
    <property type="project" value="TreeGrafter"/>
</dbReference>
<dbReference type="EC" id="3.4.19.12" evidence="3"/>
<dbReference type="PANTHER" id="PTHR12931">
    <property type="entry name" value="UBIQUITIN THIOLESTERASE PROTEIN OTUB"/>
    <property type="match status" value="1"/>
</dbReference>
<dbReference type="Proteomes" id="UP000256970">
    <property type="component" value="Unassembled WGS sequence"/>
</dbReference>
<evidence type="ECO:0000256" key="7">
    <source>
        <dbReference type="ARBA" id="ARBA00022807"/>
    </source>
</evidence>
<dbReference type="GO" id="GO:0071108">
    <property type="term" value="P:protein K48-linked deubiquitination"/>
    <property type="evidence" value="ECO:0007669"/>
    <property type="project" value="TreeGrafter"/>
</dbReference>
<evidence type="ECO:0000256" key="8">
    <source>
        <dbReference type="SAM" id="MobiDB-lite"/>
    </source>
</evidence>
<comment type="similarity">
    <text evidence="2">Belongs to the peptidase C65 family.</text>
</comment>
<dbReference type="SUPFAM" id="SSF54001">
    <property type="entry name" value="Cysteine proteinases"/>
    <property type="match status" value="1"/>
</dbReference>
<feature type="domain" description="OTU" evidence="9">
    <location>
        <begin position="93"/>
        <end position="305"/>
    </location>
</feature>
<dbReference type="EMBL" id="FNXT01001291">
    <property type="protein sequence ID" value="SZX77591.1"/>
    <property type="molecule type" value="Genomic_DNA"/>
</dbReference>
<gene>
    <name evidence="11" type="ORF">BQ4739_LOCUS17945</name>
    <name evidence="10" type="ORF">BQ4739_LOCUS8673</name>
</gene>
<dbReference type="InterPro" id="IPR019400">
    <property type="entry name" value="Peptidase_C65_otubain"/>
</dbReference>
<dbReference type="STRING" id="3088.A0A383VU60"/>
<evidence type="ECO:0000313" key="11">
    <source>
        <dbReference type="EMBL" id="SZX77591.1"/>
    </source>
</evidence>
<accession>A0A383VU60</accession>
<dbReference type="PROSITE" id="PS50802">
    <property type="entry name" value="OTU"/>
    <property type="match status" value="1"/>
</dbReference>
<evidence type="ECO:0000313" key="10">
    <source>
        <dbReference type="EMBL" id="SZX68312.1"/>
    </source>
</evidence>
<dbReference type="EMBL" id="FNXT01000851">
    <property type="protein sequence ID" value="SZX68312.1"/>
    <property type="molecule type" value="Genomic_DNA"/>
</dbReference>
<reference evidence="10 12" key="1">
    <citation type="submission" date="2016-10" db="EMBL/GenBank/DDBJ databases">
        <authorList>
            <person name="Cai Z."/>
        </authorList>
    </citation>
    <scope>NUCLEOTIDE SEQUENCE [LARGE SCALE GENOMIC DNA]</scope>
</reference>
<dbReference type="FunFam" id="1.20.1300.20:FF:000001">
    <property type="entry name" value="Ubiquitin thioesterase OTUB1"/>
    <property type="match status" value="1"/>
</dbReference>
<dbReference type="GO" id="GO:0006508">
    <property type="term" value="P:proteolysis"/>
    <property type="evidence" value="ECO:0007669"/>
    <property type="project" value="UniProtKB-KW"/>
</dbReference>
<comment type="catalytic activity">
    <reaction evidence="1">
        <text>Thiol-dependent hydrolysis of ester, thioester, amide, peptide and isopeptide bonds formed by the C-terminal Gly of ubiquitin (a 76-residue protein attached to proteins as an intracellular targeting signal).</text>
        <dbReference type="EC" id="3.4.19.12"/>
    </reaction>
</comment>
<dbReference type="InterPro" id="IPR003323">
    <property type="entry name" value="OTU_dom"/>
</dbReference>
<keyword evidence="7" id="KW-0788">Thiol protease</keyword>
<name>A0A383VU60_TETOB</name>
<dbReference type="InterPro" id="IPR042467">
    <property type="entry name" value="Peptidase_C65_otubain_sub2"/>
</dbReference>
<evidence type="ECO:0000256" key="5">
    <source>
        <dbReference type="ARBA" id="ARBA00022786"/>
    </source>
</evidence>
<keyword evidence="6" id="KW-0378">Hydrolase</keyword>
<evidence type="ECO:0000259" key="9">
    <source>
        <dbReference type="PROSITE" id="PS50802"/>
    </source>
</evidence>
<feature type="region of interest" description="Disordered" evidence="8">
    <location>
        <begin position="1"/>
        <end position="31"/>
    </location>
</feature>
<sequence>MAPEQPTDGSAAAAAPTSAEQQQAGPSTDLDAQIAQGMVDYQNQLLNIDEIRESESNKPYIGDKESLDALKAEYANGSQVFVAKISNLQTQYSSMRRTRGDGNCFFRSFIYGYLEWLLLHQQEQECQRFTKCLQGWKQKLQDIGYDSIVFEDPLDMLLQQVQAILIGPGVEGGIDEQQLLANFRDDTWSNTCVMLLRFITSAEIKRRVDHFEPFVVGQYDMDVATFCERSVDVMGEESDHIHAQALTDAVQVPVRIIQIDSSGGQEASVVDMKPEGLSAEEQAALGPPKVHMLYRPGHYDILYPC</sequence>
<dbReference type="InterPro" id="IPR042468">
    <property type="entry name" value="Peptidase_C65_otubain_sub1"/>
</dbReference>
<evidence type="ECO:0000256" key="2">
    <source>
        <dbReference type="ARBA" id="ARBA00006579"/>
    </source>
</evidence>
<dbReference type="InterPro" id="IPR038765">
    <property type="entry name" value="Papain-like_cys_pep_sf"/>
</dbReference>
<evidence type="ECO:0000256" key="1">
    <source>
        <dbReference type="ARBA" id="ARBA00000707"/>
    </source>
</evidence>
<dbReference type="GO" id="GO:0005634">
    <property type="term" value="C:nucleus"/>
    <property type="evidence" value="ECO:0007669"/>
    <property type="project" value="TreeGrafter"/>
</dbReference>
<evidence type="ECO:0000256" key="4">
    <source>
        <dbReference type="ARBA" id="ARBA00022670"/>
    </source>
</evidence>
<dbReference type="AlphaFoldDB" id="A0A383VU60"/>
<organism evidence="10 12">
    <name type="scientific">Tetradesmus obliquus</name>
    <name type="common">Green alga</name>
    <name type="synonym">Acutodesmus obliquus</name>
    <dbReference type="NCBI Taxonomy" id="3088"/>
    <lineage>
        <taxon>Eukaryota</taxon>
        <taxon>Viridiplantae</taxon>
        <taxon>Chlorophyta</taxon>
        <taxon>core chlorophytes</taxon>
        <taxon>Chlorophyceae</taxon>
        <taxon>CS clade</taxon>
        <taxon>Sphaeropleales</taxon>
        <taxon>Scenedesmaceae</taxon>
        <taxon>Tetradesmus</taxon>
    </lineage>
</organism>
<dbReference type="Gene3D" id="3.30.200.60">
    <property type="entry name" value="Peptidase C65 Otubain, subdomain 1"/>
    <property type="match status" value="1"/>
</dbReference>
<feature type="compositionally biased region" description="Low complexity" evidence="8">
    <location>
        <begin position="11"/>
        <end position="24"/>
    </location>
</feature>
<proteinExistence type="inferred from homology"/>
<evidence type="ECO:0000256" key="6">
    <source>
        <dbReference type="ARBA" id="ARBA00022801"/>
    </source>
</evidence>
<dbReference type="Pfam" id="PF10275">
    <property type="entry name" value="Peptidase_C65"/>
    <property type="match status" value="1"/>
</dbReference>
<dbReference type="GO" id="GO:0004843">
    <property type="term" value="F:cysteine-type deubiquitinase activity"/>
    <property type="evidence" value="ECO:0007669"/>
    <property type="project" value="UniProtKB-EC"/>
</dbReference>
<dbReference type="Gene3D" id="1.20.1300.20">
    <property type="entry name" value="Peptidase C65 Otubain, subdomain 2"/>
    <property type="match status" value="1"/>
</dbReference>
<dbReference type="PANTHER" id="PTHR12931:SF15">
    <property type="entry name" value="UBIQUITIN THIOESTERASE OTUBAIN-LIKE"/>
    <property type="match status" value="1"/>
</dbReference>
<evidence type="ECO:0000313" key="12">
    <source>
        <dbReference type="Proteomes" id="UP000256970"/>
    </source>
</evidence>
<keyword evidence="5" id="KW-0833">Ubl conjugation pathway</keyword>
<keyword evidence="12" id="KW-1185">Reference proteome</keyword>
<evidence type="ECO:0000256" key="3">
    <source>
        <dbReference type="ARBA" id="ARBA00012759"/>
    </source>
</evidence>
<protein>
    <recommendedName>
        <fullName evidence="3">ubiquitinyl hydrolase 1</fullName>
        <ecNumber evidence="3">3.4.19.12</ecNumber>
    </recommendedName>
</protein>